<gene>
    <name evidence="3" type="ORF">D7V93_05615</name>
</gene>
<dbReference type="InterPro" id="IPR008999">
    <property type="entry name" value="Actin-crosslinking"/>
</dbReference>
<evidence type="ECO:0000259" key="2">
    <source>
        <dbReference type="PROSITE" id="PS51762"/>
    </source>
</evidence>
<dbReference type="InterPro" id="IPR000757">
    <property type="entry name" value="Beta-glucanase-like"/>
</dbReference>
<dbReference type="PANTHER" id="PTHR10963:SF55">
    <property type="entry name" value="GLYCOSIDE HYDROLASE FAMILY 16 PROTEIN"/>
    <property type="match status" value="1"/>
</dbReference>
<dbReference type="GO" id="GO:0005975">
    <property type="term" value="P:carbohydrate metabolic process"/>
    <property type="evidence" value="ECO:0007669"/>
    <property type="project" value="InterPro"/>
</dbReference>
<dbReference type="AlphaFoldDB" id="A0A3A8QAN3"/>
<dbReference type="PANTHER" id="PTHR10963">
    <property type="entry name" value="GLYCOSYL HYDROLASE-RELATED"/>
    <property type="match status" value="1"/>
</dbReference>
<evidence type="ECO:0000313" key="4">
    <source>
        <dbReference type="Proteomes" id="UP000272888"/>
    </source>
</evidence>
<comment type="similarity">
    <text evidence="1">Belongs to the glycosyl hydrolase 16 family.</text>
</comment>
<comment type="caution">
    <text evidence="3">The sequence shown here is derived from an EMBL/GenBank/DDBJ whole genome shotgun (WGS) entry which is preliminary data.</text>
</comment>
<protein>
    <submittedName>
        <fullName evidence="3">Glycosyl hydrolase family protein</fullName>
    </submittedName>
</protein>
<dbReference type="SUPFAM" id="SSF49899">
    <property type="entry name" value="Concanavalin A-like lectins/glucanases"/>
    <property type="match status" value="1"/>
</dbReference>
<dbReference type="PROSITE" id="PS51257">
    <property type="entry name" value="PROKAR_LIPOPROTEIN"/>
    <property type="match status" value="1"/>
</dbReference>
<dbReference type="CDD" id="cd08023">
    <property type="entry name" value="GH16_laminarinase_like"/>
    <property type="match status" value="1"/>
</dbReference>
<organism evidence="3 4">
    <name type="scientific">Corallococcus llansteffanensis</name>
    <dbReference type="NCBI Taxonomy" id="2316731"/>
    <lineage>
        <taxon>Bacteria</taxon>
        <taxon>Pseudomonadati</taxon>
        <taxon>Myxococcota</taxon>
        <taxon>Myxococcia</taxon>
        <taxon>Myxococcales</taxon>
        <taxon>Cystobacterineae</taxon>
        <taxon>Myxococcaceae</taxon>
        <taxon>Corallococcus</taxon>
    </lineage>
</organism>
<dbReference type="Gene3D" id="2.60.120.200">
    <property type="match status" value="1"/>
</dbReference>
<feature type="domain" description="GH16" evidence="2">
    <location>
        <begin position="134"/>
        <end position="440"/>
    </location>
</feature>
<dbReference type="EMBL" id="RAWB01000035">
    <property type="protein sequence ID" value="RKH65707.1"/>
    <property type="molecule type" value="Genomic_DNA"/>
</dbReference>
<dbReference type="CDD" id="cd00257">
    <property type="entry name" value="beta-trefoil_FSCN-like"/>
    <property type="match status" value="1"/>
</dbReference>
<keyword evidence="3" id="KW-0378">Hydrolase</keyword>
<reference evidence="4" key="1">
    <citation type="submission" date="2018-09" db="EMBL/GenBank/DDBJ databases">
        <authorList>
            <person name="Livingstone P.G."/>
            <person name="Whitworth D.E."/>
        </authorList>
    </citation>
    <scope>NUCLEOTIDE SEQUENCE [LARGE SCALE GENOMIC DNA]</scope>
    <source>
        <strain evidence="4">CA051B</strain>
    </source>
</reference>
<keyword evidence="4" id="KW-1185">Reference proteome</keyword>
<dbReference type="SUPFAM" id="SSF50405">
    <property type="entry name" value="Actin-crosslinking proteins"/>
    <property type="match status" value="1"/>
</dbReference>
<evidence type="ECO:0000313" key="3">
    <source>
        <dbReference type="EMBL" id="RKH65707.1"/>
    </source>
</evidence>
<accession>A0A3A8QAN3</accession>
<dbReference type="Pfam" id="PF00722">
    <property type="entry name" value="Glyco_hydro_16"/>
    <property type="match status" value="1"/>
</dbReference>
<dbReference type="PROSITE" id="PS51762">
    <property type="entry name" value="GH16_2"/>
    <property type="match status" value="1"/>
</dbReference>
<proteinExistence type="inferred from homology"/>
<dbReference type="Proteomes" id="UP000272888">
    <property type="component" value="Unassembled WGS sequence"/>
</dbReference>
<dbReference type="Gene3D" id="2.80.10.50">
    <property type="match status" value="1"/>
</dbReference>
<sequence>MATSAVKTVGVWTLGLLWGLTACGGSPAPETAEAVQPEVVNTQAQAATQAPLGQTVWLKACATQKFVSADRNLSTTAPLVANRDSAQGWEQFQVADAGNDFISLRVSETGLYVSADPNAGGQVTGFRTAVGDWERFTWVPFPDGTVGLKAKSTGQFVSADANQAGTAPLYANKATAGCWEAFSFGIVGGGTDRWVQIWSDEFDGTTVNASNWAPNTGVHVNNEQQQYTTSSSNISVSNGTLKLTARLQSANGYPFTSGRLESAGKREFSHGRIEARIKMPVGAGLWPAFWMLGNDIGSVGWPACGELDIMENVGYGDWTSGALHGPGYSGNTPINGRFYPAGGVSAWHVYRTEYSTTDIKWYIDGALVKTTPRTEVERYGRWVYDKPLYIILNLAVGGGYPFGMNGATTPYYGVPQSTVDLIRNTPQTMEVDWVRAYQWR</sequence>
<evidence type="ECO:0000256" key="1">
    <source>
        <dbReference type="ARBA" id="ARBA00006865"/>
    </source>
</evidence>
<dbReference type="RefSeq" id="WP_120642382.1">
    <property type="nucleotide sequence ID" value="NZ_RAWB01000035.1"/>
</dbReference>
<dbReference type="InterPro" id="IPR050546">
    <property type="entry name" value="Glycosyl_Hydrlase_16"/>
</dbReference>
<name>A0A3A8QAN3_9BACT</name>
<dbReference type="GO" id="GO:0004553">
    <property type="term" value="F:hydrolase activity, hydrolyzing O-glycosyl compounds"/>
    <property type="evidence" value="ECO:0007669"/>
    <property type="project" value="InterPro"/>
</dbReference>
<dbReference type="InterPro" id="IPR013320">
    <property type="entry name" value="ConA-like_dom_sf"/>
</dbReference>